<evidence type="ECO:0000259" key="2">
    <source>
        <dbReference type="SMART" id="SM00382"/>
    </source>
</evidence>
<dbReference type="Proteomes" id="UP001165685">
    <property type="component" value="Unassembled WGS sequence"/>
</dbReference>
<dbReference type="Gene3D" id="3.40.50.300">
    <property type="entry name" value="P-loop containing nucleotide triphosphate hydrolases"/>
    <property type="match status" value="1"/>
</dbReference>
<organism evidence="3 4">
    <name type="scientific">Nocardiopsis suaedae</name>
    <dbReference type="NCBI Taxonomy" id="3018444"/>
    <lineage>
        <taxon>Bacteria</taxon>
        <taxon>Bacillati</taxon>
        <taxon>Actinomycetota</taxon>
        <taxon>Actinomycetes</taxon>
        <taxon>Streptosporangiales</taxon>
        <taxon>Nocardiopsidaceae</taxon>
        <taxon>Nocardiopsis</taxon>
    </lineage>
</organism>
<evidence type="ECO:0000313" key="3">
    <source>
        <dbReference type="EMBL" id="MDA2802910.1"/>
    </source>
</evidence>
<dbReference type="SUPFAM" id="SSF82171">
    <property type="entry name" value="DPP6 N-terminal domain-like"/>
    <property type="match status" value="1"/>
</dbReference>
<name>A0ABT4TER2_9ACTN</name>
<accession>A0ABT4TER2</accession>
<evidence type="ECO:0000256" key="1">
    <source>
        <dbReference type="SAM" id="MobiDB-lite"/>
    </source>
</evidence>
<feature type="domain" description="AAA+ ATPase" evidence="2">
    <location>
        <begin position="83"/>
        <end position="263"/>
    </location>
</feature>
<reference evidence="3" key="1">
    <citation type="submission" date="2023-01" db="EMBL/GenBank/DDBJ databases">
        <title>Draft genome sequence of Nocardiopsis sp. LSu2-4 isolated from halophytes.</title>
        <authorList>
            <person name="Duangmal K."/>
            <person name="Chantavorakit T."/>
        </authorList>
    </citation>
    <scope>NUCLEOTIDE SEQUENCE</scope>
    <source>
        <strain evidence="3">LSu2-4</strain>
    </source>
</reference>
<dbReference type="InterPro" id="IPR003593">
    <property type="entry name" value="AAA+_ATPase"/>
</dbReference>
<dbReference type="SMART" id="SM00382">
    <property type="entry name" value="AAA"/>
    <property type="match status" value="1"/>
</dbReference>
<sequence length="1047" mass="106336">MTPPDGGSGADNWVEVAGDVTGTMVVGDHNVVVTAERSHVTVVQQGRRPEVRPREDVRLLPRRVHAPLGRGRELDAVTRALAESGAVQVYGPSGTGKSTLLRMCAHEARADPGGVAFVDAAGQDRGDVLQDVFTACFDAPGYRPTGAELRRLMTGVGAALILDDLECPRQDLESLLDTLPDAAVLVSSTRRTLWGNGDAMALEGLGHADALALLSRALGHPLDESEQALADELVLATSGNPHRLLLASAQGRLARPAELPDLLPRLLGTLGPGERAVLSVLALAGPGGADTGLLAAATAPGTDTASAGERLERLGIAVPTERGHRLAPGLDGGAAETVTPSGGAELSAIADRLVHWVTAPGRSASDAAGAESLVSRTVDALDRAGAAETAVRLARAAAPTLACSLKTGAWGRLVERGRAAAERARDKGALAYFLHEEGVRSLVTGRRAAAAAGFAAAAALWREMGDEAAARGAEEGAELCGPEHAQTGSDASGADTGGSDVGADPGVSGTDEASSAADALSGGSPPPGGEVATEAAHQSGGLATEVAAAADPGGAVSSTVTSTTATAGKAGAGLTAKLAVGGGLAAVTAGGVVLGQQVLTSDTVPVSVMVATAAAEVAMPGEPGEDCAIGGGTTDCTTVVDSAKGETGPIEVDPDAPLPEGVAFLYWGCEEGPGAESCTVQADAALTVCISTTAPEDAANRRACAEATGTAAAFRPVAWNSGGELKGVTEPGGEVEVLEEDVVPGSVAWSADGTKVAWSELEEAGSDATEEWTIHLRDLAADQEHTWTCDACTIGFLGDTLVSTGFEADLLTYPDDGGEPSGHDIPEIPEGPAGDIAPNIELTPMWTGGELRTYAHVRDDPNDFFTTALYEILSPEEARHVVDTGSVQYSEETVIAVSPDQTLGVAVTHTYGVSTSPCAPVSEAHVVDLADGSAQAVLLPENGRSLSAAWFDDEGAARAVLMPYGPDSDYASEAEFDGNCVYDSSAEPNGYTMAPGAEGWSPVDGGGLREFDLGEGWTARYGDGRIVFLNNGEEAMEENADVVFPAG</sequence>
<evidence type="ECO:0000313" key="4">
    <source>
        <dbReference type="Proteomes" id="UP001165685"/>
    </source>
</evidence>
<gene>
    <name evidence="3" type="ORF">O4U47_00170</name>
</gene>
<dbReference type="InterPro" id="IPR027417">
    <property type="entry name" value="P-loop_NTPase"/>
</dbReference>
<comment type="caution">
    <text evidence="3">The sequence shown here is derived from an EMBL/GenBank/DDBJ whole genome shotgun (WGS) entry which is preliminary data.</text>
</comment>
<dbReference type="EMBL" id="JAQFWP010000001">
    <property type="protein sequence ID" value="MDA2802910.1"/>
    <property type="molecule type" value="Genomic_DNA"/>
</dbReference>
<feature type="compositionally biased region" description="Low complexity" evidence="1">
    <location>
        <begin position="513"/>
        <end position="523"/>
    </location>
</feature>
<protein>
    <recommendedName>
        <fullName evidence="2">AAA+ ATPase domain-containing protein</fullName>
    </recommendedName>
</protein>
<dbReference type="SUPFAM" id="SSF52540">
    <property type="entry name" value="P-loop containing nucleoside triphosphate hydrolases"/>
    <property type="match status" value="1"/>
</dbReference>
<feature type="region of interest" description="Disordered" evidence="1">
    <location>
        <begin position="469"/>
        <end position="539"/>
    </location>
</feature>
<keyword evidence="4" id="KW-1185">Reference proteome</keyword>
<dbReference type="RefSeq" id="WP_270674763.1">
    <property type="nucleotide sequence ID" value="NZ_JAQFWP010000001.1"/>
</dbReference>
<proteinExistence type="predicted"/>